<evidence type="ECO:0000313" key="9">
    <source>
        <dbReference type="EMBL" id="MFC2925598.1"/>
    </source>
</evidence>
<evidence type="ECO:0000256" key="3">
    <source>
        <dbReference type="ARBA" id="ARBA00022723"/>
    </source>
</evidence>
<keyword evidence="2" id="KW-0645">Protease</keyword>
<evidence type="ECO:0000256" key="4">
    <source>
        <dbReference type="ARBA" id="ARBA00022801"/>
    </source>
</evidence>
<dbReference type="EMBL" id="JBHRSV010000005">
    <property type="protein sequence ID" value="MFC2925598.1"/>
    <property type="molecule type" value="Genomic_DNA"/>
</dbReference>
<dbReference type="InterPro" id="IPR011055">
    <property type="entry name" value="Dup_hybrid_motif"/>
</dbReference>
<dbReference type="GO" id="GO:0016787">
    <property type="term" value="F:hydrolase activity"/>
    <property type="evidence" value="ECO:0007669"/>
    <property type="project" value="UniProtKB-KW"/>
</dbReference>
<evidence type="ECO:0000256" key="6">
    <source>
        <dbReference type="ARBA" id="ARBA00023049"/>
    </source>
</evidence>
<evidence type="ECO:0000313" key="10">
    <source>
        <dbReference type="Proteomes" id="UP001595379"/>
    </source>
</evidence>
<dbReference type="PANTHER" id="PTHR21666:SF288">
    <property type="entry name" value="CELL DIVISION PROTEIN YTFB"/>
    <property type="match status" value="1"/>
</dbReference>
<dbReference type="SUPFAM" id="SSF51261">
    <property type="entry name" value="Duplicated hybrid motif"/>
    <property type="match status" value="1"/>
</dbReference>
<dbReference type="Proteomes" id="UP001595379">
    <property type="component" value="Unassembled WGS sequence"/>
</dbReference>
<evidence type="ECO:0000259" key="8">
    <source>
        <dbReference type="Pfam" id="PF01551"/>
    </source>
</evidence>
<protein>
    <submittedName>
        <fullName evidence="9">Murein hydrolase activator EnvC family protein</fullName>
    </submittedName>
</protein>
<proteinExistence type="predicted"/>
<keyword evidence="7" id="KW-0175">Coiled coil</keyword>
<feature type="coiled-coil region" evidence="7">
    <location>
        <begin position="26"/>
        <end position="74"/>
    </location>
</feature>
<dbReference type="PANTHER" id="PTHR21666">
    <property type="entry name" value="PEPTIDASE-RELATED"/>
    <property type="match status" value="1"/>
</dbReference>
<dbReference type="InterPro" id="IPR016047">
    <property type="entry name" value="M23ase_b-sheet_dom"/>
</dbReference>
<name>A0ABV6ZW23_9PROT</name>
<sequence length="409" mass="43882">MTPLAALFLLLQPVPEEAAPPDPAEIERLEAERETAEAAAAAARAEAEAVAREIAALQQRLVEAGRRADASERAALAAESRIGELSGEEAEILANLAANRETTAEILAALQRIERGTPPALAAAPEDALQAARAAGLFAQIAPALRSRAEHLVLELDRLRGVRRETATEQGRLSEAETALEIQRREIELLIAQRREVEARYLSEAETQMAAAEAAGREAQSIRDLLSRLAAMREIMPRLSPRRLIDTDDGAPLPALRPSETLVAAMAPDQPLETLRFADARGRLRPPAAGDIRRRFGAPDEAGDASEGILIRTRGRAQVVAPFDATVEFAGPFGGYHGLLILNVGDDYYIVLAGLSALYTEAGRSVLAGEPVGTMPDQDEPAPDLYVEIRRNGEAIDPQPWLRPVAGTG</sequence>
<dbReference type="CDD" id="cd12797">
    <property type="entry name" value="M23_peptidase"/>
    <property type="match status" value="1"/>
</dbReference>
<feature type="domain" description="M23ase beta-sheet core" evidence="8">
    <location>
        <begin position="306"/>
        <end position="398"/>
    </location>
</feature>
<reference evidence="10" key="1">
    <citation type="journal article" date="2019" name="Int. J. Syst. Evol. Microbiol.">
        <title>The Global Catalogue of Microorganisms (GCM) 10K type strain sequencing project: providing services to taxonomists for standard genome sequencing and annotation.</title>
        <authorList>
            <consortium name="The Broad Institute Genomics Platform"/>
            <consortium name="The Broad Institute Genome Sequencing Center for Infectious Disease"/>
            <person name="Wu L."/>
            <person name="Ma J."/>
        </authorList>
    </citation>
    <scope>NUCLEOTIDE SEQUENCE [LARGE SCALE GENOMIC DNA]</scope>
    <source>
        <strain evidence="10">KCTC 52487</strain>
    </source>
</reference>
<keyword evidence="4 9" id="KW-0378">Hydrolase</keyword>
<keyword evidence="5" id="KW-0862">Zinc</keyword>
<organism evidence="9 10">
    <name type="scientific">Hyphobacterium vulgare</name>
    <dbReference type="NCBI Taxonomy" id="1736751"/>
    <lineage>
        <taxon>Bacteria</taxon>
        <taxon>Pseudomonadati</taxon>
        <taxon>Pseudomonadota</taxon>
        <taxon>Alphaproteobacteria</taxon>
        <taxon>Maricaulales</taxon>
        <taxon>Maricaulaceae</taxon>
        <taxon>Hyphobacterium</taxon>
    </lineage>
</organism>
<keyword evidence="10" id="KW-1185">Reference proteome</keyword>
<evidence type="ECO:0000256" key="2">
    <source>
        <dbReference type="ARBA" id="ARBA00022670"/>
    </source>
</evidence>
<dbReference type="InterPro" id="IPR050570">
    <property type="entry name" value="Cell_wall_metabolism_enzyme"/>
</dbReference>
<comment type="cofactor">
    <cofactor evidence="1">
        <name>Zn(2+)</name>
        <dbReference type="ChEBI" id="CHEBI:29105"/>
    </cofactor>
</comment>
<accession>A0ABV6ZW23</accession>
<keyword evidence="3" id="KW-0479">Metal-binding</keyword>
<evidence type="ECO:0000256" key="1">
    <source>
        <dbReference type="ARBA" id="ARBA00001947"/>
    </source>
</evidence>
<comment type="caution">
    <text evidence="9">The sequence shown here is derived from an EMBL/GenBank/DDBJ whole genome shotgun (WGS) entry which is preliminary data.</text>
</comment>
<evidence type="ECO:0000256" key="5">
    <source>
        <dbReference type="ARBA" id="ARBA00022833"/>
    </source>
</evidence>
<evidence type="ECO:0000256" key="7">
    <source>
        <dbReference type="SAM" id="Coils"/>
    </source>
</evidence>
<gene>
    <name evidence="9" type="ORF">ACFOOR_05720</name>
</gene>
<dbReference type="RefSeq" id="WP_343165363.1">
    <property type="nucleotide sequence ID" value="NZ_JBHRSV010000005.1"/>
</dbReference>
<feature type="coiled-coil region" evidence="7">
    <location>
        <begin position="173"/>
        <end position="200"/>
    </location>
</feature>
<keyword evidence="6" id="KW-0482">Metalloprotease</keyword>
<dbReference type="Gene3D" id="2.70.70.10">
    <property type="entry name" value="Glucose Permease (Domain IIA)"/>
    <property type="match status" value="1"/>
</dbReference>
<dbReference type="Pfam" id="PF01551">
    <property type="entry name" value="Peptidase_M23"/>
    <property type="match status" value="1"/>
</dbReference>